<gene>
    <name evidence="1" type="ORF">PORY_000075</name>
</gene>
<accession>A0ACB7CH68</accession>
<protein>
    <submittedName>
        <fullName evidence="1">Uncharacterized protein</fullName>
    </submittedName>
</protein>
<name>A0ACB7CH68_9ASCO</name>
<proteinExistence type="predicted"/>
<evidence type="ECO:0000313" key="2">
    <source>
        <dbReference type="Proteomes" id="UP000768646"/>
    </source>
</evidence>
<comment type="caution">
    <text evidence="1">The sequence shown here is derived from an EMBL/GenBank/DDBJ whole genome shotgun (WGS) entry which is preliminary data.</text>
</comment>
<reference evidence="1 2" key="1">
    <citation type="journal article" date="2021" name="Commun. Biol.">
        <title>Genomic insights into the host specific adaptation of the Pneumocystis genus.</title>
        <authorList>
            <person name="Cisse O.H."/>
            <person name="Ma L."/>
            <person name="Dekker J.P."/>
            <person name="Khil P.P."/>
            <person name="Youn J.-H."/>
            <person name="Brenchley J.M."/>
            <person name="Blair R."/>
            <person name="Pahar B."/>
            <person name="Chabe M."/>
            <person name="Van Rompay K.K.A."/>
            <person name="Keesler R."/>
            <person name="Sukura A."/>
            <person name="Hirsch V."/>
            <person name="Kutty G."/>
            <person name="Liu Y."/>
            <person name="Peng L."/>
            <person name="Chen J."/>
            <person name="Song J."/>
            <person name="Weissenbacher-Lang C."/>
            <person name="Xu J."/>
            <person name="Upham N.S."/>
            <person name="Stajich J.E."/>
            <person name="Cuomo C.A."/>
            <person name="Cushion M.T."/>
            <person name="Kovacs J.A."/>
        </authorList>
    </citation>
    <scope>NUCLEOTIDE SEQUENCE [LARGE SCALE GENOMIC DNA]</scope>
    <source>
        <strain evidence="1 2">RABM</strain>
    </source>
</reference>
<keyword evidence="2" id="KW-1185">Reference proteome</keyword>
<dbReference type="EMBL" id="JABTEG010000001">
    <property type="protein sequence ID" value="KAG4306087.1"/>
    <property type="molecule type" value="Genomic_DNA"/>
</dbReference>
<organism evidence="1 2">
    <name type="scientific">Pneumocystis oryctolagi</name>
    <dbReference type="NCBI Taxonomy" id="42067"/>
    <lineage>
        <taxon>Eukaryota</taxon>
        <taxon>Fungi</taxon>
        <taxon>Dikarya</taxon>
        <taxon>Ascomycota</taxon>
        <taxon>Taphrinomycotina</taxon>
        <taxon>Pneumocystomycetes</taxon>
        <taxon>Pneumocystaceae</taxon>
        <taxon>Pneumocystis</taxon>
    </lineage>
</organism>
<sequence>MSIKYLTVNNDKKQKENEYIKNSTMINKNSWNFKEVLVNNNEEIDLNPRNNVFIRRSHSFSGKSVETTKCSKYKNTSCCFHSSFEKQEFGDNYYLKYNSVKTPLKKQIKDSKMTLSTTYDEKIFSDMVFNMKKLSVNDTRIMLQIKNILVITKTHDKSLILLTRKLVIWLLSYQSNLEEKYSVYIDSIFKDYDAFDSENIIKSNKFFKDYLKYWTFELCRDNASLFDFIITLGGDGTVLFSSWLFQKAVPPVLSFSLGSLGFLTMFDFSMFDTVLDNIFNHGVIISLRMRFECTIMRVKVNDNGELVDKTKNLDRSIIEDEKRGMSTTHEPKESFSILNDLIVDRGPNEFLSSLELYGNYKHLTSIQADGICISTPTGSTAYSLSAGGPLCHPDIPAILISPHTLSFRPLLVHDSMILHIAVPYNARSTAWASFDGRNRVEIKQGDYITISTSKFPFPIIHQSKQNFDWFTSLTTRLGWNERSMRPKPLSN</sequence>
<dbReference type="Proteomes" id="UP000768646">
    <property type="component" value="Unassembled WGS sequence"/>
</dbReference>
<evidence type="ECO:0000313" key="1">
    <source>
        <dbReference type="EMBL" id="KAG4306087.1"/>
    </source>
</evidence>